<name>A0A8J7IVK2_9FLAO</name>
<evidence type="ECO:0000313" key="2">
    <source>
        <dbReference type="EMBL" id="MBJ6367720.1"/>
    </source>
</evidence>
<feature type="transmembrane region" description="Helical" evidence="1">
    <location>
        <begin position="128"/>
        <end position="145"/>
    </location>
</feature>
<dbReference type="AlphaFoldDB" id="A0A8J7IVK2"/>
<proteinExistence type="predicted"/>
<evidence type="ECO:0000313" key="3">
    <source>
        <dbReference type="Proteomes" id="UP000610931"/>
    </source>
</evidence>
<protein>
    <recommendedName>
        <fullName evidence="4">DoxX family protein</fullName>
    </recommendedName>
</protein>
<dbReference type="EMBL" id="JAELVQ010000006">
    <property type="protein sequence ID" value="MBJ6367720.1"/>
    <property type="molecule type" value="Genomic_DNA"/>
</dbReference>
<organism evidence="2 3">
    <name type="scientific">Snuella sedimenti</name>
    <dbReference type="NCBI Taxonomy" id="2798802"/>
    <lineage>
        <taxon>Bacteria</taxon>
        <taxon>Pseudomonadati</taxon>
        <taxon>Bacteroidota</taxon>
        <taxon>Flavobacteriia</taxon>
        <taxon>Flavobacteriales</taxon>
        <taxon>Flavobacteriaceae</taxon>
        <taxon>Snuella</taxon>
    </lineage>
</organism>
<keyword evidence="1" id="KW-1133">Transmembrane helix</keyword>
<feature type="transmembrane region" description="Helical" evidence="1">
    <location>
        <begin position="37"/>
        <end position="58"/>
    </location>
</feature>
<feature type="transmembrane region" description="Helical" evidence="1">
    <location>
        <begin position="152"/>
        <end position="171"/>
    </location>
</feature>
<evidence type="ECO:0000256" key="1">
    <source>
        <dbReference type="SAM" id="Phobius"/>
    </source>
</evidence>
<keyword evidence="3" id="KW-1185">Reference proteome</keyword>
<accession>A0A8J7IVK2</accession>
<feature type="transmembrane region" description="Helical" evidence="1">
    <location>
        <begin position="224"/>
        <end position="246"/>
    </location>
</feature>
<comment type="caution">
    <text evidence="2">The sequence shown here is derived from an EMBL/GenBank/DDBJ whole genome shotgun (WGS) entry which is preliminary data.</text>
</comment>
<sequence>MFSSRLFETPFKWLGKTVLDINYSYDVNGFGSGDNTYAYVTLVINVILAIIISIIWILLGNSRKNYNKLFYWFIVALRIFLISFMFSYGSVKIIQLQFPYPSLAKMLEPLGNFSPMGLAWTYLGYSKGYNLFMGLMEIIGGLLLIPRRTSTLGAFITMGVMTHVVIMNFTYDIPVKIFSIHLTLMALFIFSTDLKRFIKIFITNKPIRSYDYFNPIKNKTYHKIILWTKCILIIAFFSIFFVQSYGNNRGKSNTNKPPLYGVWEVTEYIKEGDTLQPLITDTERWRYLIIEQANHAIAKTMNDVNHSFKFKTDTINKKVMIYSPGTKSETYNFKYELLNNEILTLKGDLYLYNLEIKLRKKDLLLDSRDFHWINEKPFNR</sequence>
<keyword evidence="1" id="KW-0472">Membrane</keyword>
<reference evidence="2" key="1">
    <citation type="submission" date="2020-12" db="EMBL/GenBank/DDBJ databases">
        <title>Snuella sp. nov., isolated from sediment in Incheon.</title>
        <authorList>
            <person name="Kim W."/>
        </authorList>
    </citation>
    <scope>NUCLEOTIDE SEQUENCE</scope>
    <source>
        <strain evidence="2">CAU 1569</strain>
    </source>
</reference>
<keyword evidence="1" id="KW-0812">Transmembrane</keyword>
<feature type="transmembrane region" description="Helical" evidence="1">
    <location>
        <begin position="70"/>
        <end position="91"/>
    </location>
</feature>
<dbReference type="Proteomes" id="UP000610931">
    <property type="component" value="Unassembled WGS sequence"/>
</dbReference>
<dbReference type="RefSeq" id="WP_199114490.1">
    <property type="nucleotide sequence ID" value="NZ_JAELVQ010000006.1"/>
</dbReference>
<gene>
    <name evidence="2" type="ORF">JF259_06450</name>
</gene>
<evidence type="ECO:0008006" key="4">
    <source>
        <dbReference type="Google" id="ProtNLM"/>
    </source>
</evidence>